<dbReference type="InterPro" id="IPR007588">
    <property type="entry name" value="Znf_FLYWCH"/>
</dbReference>
<dbReference type="GO" id="GO:0008270">
    <property type="term" value="F:zinc ion binding"/>
    <property type="evidence" value="ECO:0007669"/>
    <property type="project" value="UniProtKB-KW"/>
</dbReference>
<dbReference type="WBParaSite" id="nRc.2.0.1.t21093-RA">
    <property type="protein sequence ID" value="nRc.2.0.1.t21093-RA"/>
    <property type="gene ID" value="nRc.2.0.1.g21093"/>
</dbReference>
<dbReference type="OMA" id="KCKARIH"/>
<feature type="domain" description="FLYWCH-type" evidence="4">
    <location>
        <begin position="4"/>
        <end position="53"/>
    </location>
</feature>
<evidence type="ECO:0000256" key="2">
    <source>
        <dbReference type="ARBA" id="ARBA00022771"/>
    </source>
</evidence>
<evidence type="ECO:0000313" key="5">
    <source>
        <dbReference type="Proteomes" id="UP000887565"/>
    </source>
</evidence>
<evidence type="ECO:0000256" key="3">
    <source>
        <dbReference type="ARBA" id="ARBA00022833"/>
    </source>
</evidence>
<dbReference type="Pfam" id="PF04500">
    <property type="entry name" value="FLYWCH"/>
    <property type="match status" value="1"/>
</dbReference>
<organism evidence="5 6">
    <name type="scientific">Romanomermis culicivorax</name>
    <name type="common">Nematode worm</name>
    <dbReference type="NCBI Taxonomy" id="13658"/>
    <lineage>
        <taxon>Eukaryota</taxon>
        <taxon>Metazoa</taxon>
        <taxon>Ecdysozoa</taxon>
        <taxon>Nematoda</taxon>
        <taxon>Enoplea</taxon>
        <taxon>Dorylaimia</taxon>
        <taxon>Mermithida</taxon>
        <taxon>Mermithoidea</taxon>
        <taxon>Mermithidae</taxon>
        <taxon>Romanomermis</taxon>
    </lineage>
</organism>
<keyword evidence="2" id="KW-0863">Zinc-finger</keyword>
<proteinExistence type="predicted"/>
<keyword evidence="5" id="KW-1185">Reference proteome</keyword>
<dbReference type="Gene3D" id="2.20.25.240">
    <property type="match status" value="1"/>
</dbReference>
<dbReference type="Proteomes" id="UP000887565">
    <property type="component" value="Unplaced"/>
</dbReference>
<keyword evidence="3" id="KW-0862">Zinc</keyword>
<evidence type="ECO:0000256" key="1">
    <source>
        <dbReference type="ARBA" id="ARBA00022723"/>
    </source>
</evidence>
<dbReference type="AlphaFoldDB" id="A0A915J5T5"/>
<accession>A0A915J5T5</accession>
<evidence type="ECO:0000313" key="6">
    <source>
        <dbReference type="WBParaSite" id="nRc.2.0.1.t21093-RA"/>
    </source>
</evidence>
<protein>
    <submittedName>
        <fullName evidence="6">FLYWCH-type domain-containing protein</fullName>
    </submittedName>
</protein>
<evidence type="ECO:0000259" key="4">
    <source>
        <dbReference type="Pfam" id="PF04500"/>
    </source>
</evidence>
<reference evidence="6" key="1">
    <citation type="submission" date="2022-11" db="UniProtKB">
        <authorList>
            <consortium name="WormBaseParasite"/>
        </authorList>
    </citation>
    <scope>IDENTIFICATION</scope>
</reference>
<keyword evidence="1" id="KW-0479">Metal-binding</keyword>
<name>A0A915J5T5_ROMCU</name>
<sequence length="182" mass="20550">MSCFLLTEKGRKKLIFDGYGYIQDYSTYEKIYWRCEFKNTCKGRAHTEFNAIDGAQVEIGCAHSHPPDATKEEVTNAINKIRSDAINTVESTHTVVSMAINQVSPACTPKLPKTANLKRTVLRKRQGNVPPQPQTLDDLKIVSKRAEFLLQVRQLTTTVLKNMEKLETVTEDLTAYVKDGQD</sequence>